<sequence>MLALVAATKAKCDLGRNSGVAQPKPQEIVNVIC</sequence>
<accession>B8CS29</accession>
<gene>
    <name evidence="1" type="ordered locus">swp_3629</name>
</gene>
<dbReference type="Proteomes" id="UP000000753">
    <property type="component" value="Chromosome"/>
</dbReference>
<dbReference type="KEGG" id="swp:swp_3629"/>
<dbReference type="HOGENOM" id="CLU_3383750_0_0_6"/>
<dbReference type="EMBL" id="CP000472">
    <property type="protein sequence ID" value="ACJ30319.1"/>
    <property type="molecule type" value="Genomic_DNA"/>
</dbReference>
<keyword evidence="2" id="KW-1185">Reference proteome</keyword>
<evidence type="ECO:0000313" key="1">
    <source>
        <dbReference type="EMBL" id="ACJ30319.1"/>
    </source>
</evidence>
<name>B8CS29_SHEPW</name>
<reference evidence="1 2" key="1">
    <citation type="journal article" date="2008" name="PLoS ONE">
        <title>Environmental adaptation: genomic analysis of the piezotolerant and psychrotolerant deep-sea iron reducing bacterium Shewanella piezotolerans WP3.</title>
        <authorList>
            <person name="Wang F."/>
            <person name="Wang J."/>
            <person name="Jian H."/>
            <person name="Zhang B."/>
            <person name="Li S."/>
            <person name="Wang F."/>
            <person name="Zeng X."/>
            <person name="Gao L."/>
            <person name="Bartlett D.H."/>
            <person name="Yu J."/>
            <person name="Hu S."/>
            <person name="Xiao X."/>
        </authorList>
    </citation>
    <scope>NUCLEOTIDE SEQUENCE [LARGE SCALE GENOMIC DNA]</scope>
    <source>
        <strain evidence="2">WP3 / JCM 13877</strain>
    </source>
</reference>
<dbReference type="AlphaFoldDB" id="B8CS29"/>
<organism evidence="1 2">
    <name type="scientific">Shewanella piezotolerans (strain WP3 / JCM 13877)</name>
    <dbReference type="NCBI Taxonomy" id="225849"/>
    <lineage>
        <taxon>Bacteria</taxon>
        <taxon>Pseudomonadati</taxon>
        <taxon>Pseudomonadota</taxon>
        <taxon>Gammaproteobacteria</taxon>
        <taxon>Alteromonadales</taxon>
        <taxon>Shewanellaceae</taxon>
        <taxon>Shewanella</taxon>
    </lineage>
</organism>
<evidence type="ECO:0000313" key="2">
    <source>
        <dbReference type="Proteomes" id="UP000000753"/>
    </source>
</evidence>
<protein>
    <submittedName>
        <fullName evidence="1">Uncharacterized protein</fullName>
    </submittedName>
</protein>
<proteinExistence type="predicted"/>